<feature type="region of interest" description="Disordered" evidence="1">
    <location>
        <begin position="105"/>
        <end position="130"/>
    </location>
</feature>
<reference evidence="2 3" key="1">
    <citation type="submission" date="2024-01" db="EMBL/GenBank/DDBJ databases">
        <title>The genomes of 5 underutilized Papilionoideae crops provide insights into root nodulation and disease resistance.</title>
        <authorList>
            <person name="Yuan L."/>
        </authorList>
    </citation>
    <scope>NUCLEOTIDE SEQUENCE [LARGE SCALE GENOMIC DNA]</scope>
    <source>
        <strain evidence="2">LY-2023</strain>
        <tissue evidence="2">Leaf</tissue>
    </source>
</reference>
<gene>
    <name evidence="2" type="ORF">RJT34_30938</name>
</gene>
<organism evidence="2 3">
    <name type="scientific">Clitoria ternatea</name>
    <name type="common">Butterfly pea</name>
    <dbReference type="NCBI Taxonomy" id="43366"/>
    <lineage>
        <taxon>Eukaryota</taxon>
        <taxon>Viridiplantae</taxon>
        <taxon>Streptophyta</taxon>
        <taxon>Embryophyta</taxon>
        <taxon>Tracheophyta</taxon>
        <taxon>Spermatophyta</taxon>
        <taxon>Magnoliopsida</taxon>
        <taxon>eudicotyledons</taxon>
        <taxon>Gunneridae</taxon>
        <taxon>Pentapetalae</taxon>
        <taxon>rosids</taxon>
        <taxon>fabids</taxon>
        <taxon>Fabales</taxon>
        <taxon>Fabaceae</taxon>
        <taxon>Papilionoideae</taxon>
        <taxon>50 kb inversion clade</taxon>
        <taxon>NPAAA clade</taxon>
        <taxon>indigoferoid/millettioid clade</taxon>
        <taxon>Phaseoleae</taxon>
        <taxon>Clitoria</taxon>
    </lineage>
</organism>
<keyword evidence="3" id="KW-1185">Reference proteome</keyword>
<sequence>MHDDMVRETSVMTDFSLRGGQVGLVSHLYVFGLAWLTGYQRDIVCEDGYWSDREYGSEEKKSYLIPVVQNEPWEYSGFGHLMAQRSTRCRIVCGQPRDDIVVVDIDDDGGGGGGDDDDDEIDVPNLHHKT</sequence>
<feature type="compositionally biased region" description="Acidic residues" evidence="1">
    <location>
        <begin position="105"/>
        <end position="122"/>
    </location>
</feature>
<dbReference type="Proteomes" id="UP001359559">
    <property type="component" value="Unassembled WGS sequence"/>
</dbReference>
<evidence type="ECO:0000313" key="2">
    <source>
        <dbReference type="EMBL" id="KAK7263350.1"/>
    </source>
</evidence>
<protein>
    <submittedName>
        <fullName evidence="2">Uncharacterized protein</fullName>
    </submittedName>
</protein>
<evidence type="ECO:0000313" key="3">
    <source>
        <dbReference type="Proteomes" id="UP001359559"/>
    </source>
</evidence>
<proteinExistence type="predicted"/>
<accession>A0AAN9I4I8</accession>
<dbReference type="AlphaFoldDB" id="A0AAN9I4I8"/>
<dbReference type="EMBL" id="JAYKXN010000008">
    <property type="protein sequence ID" value="KAK7263350.1"/>
    <property type="molecule type" value="Genomic_DNA"/>
</dbReference>
<evidence type="ECO:0000256" key="1">
    <source>
        <dbReference type="SAM" id="MobiDB-lite"/>
    </source>
</evidence>
<comment type="caution">
    <text evidence="2">The sequence shown here is derived from an EMBL/GenBank/DDBJ whole genome shotgun (WGS) entry which is preliminary data.</text>
</comment>
<name>A0AAN9I4I8_CLITE</name>